<proteinExistence type="predicted"/>
<evidence type="ECO:0000313" key="3">
    <source>
        <dbReference type="Proteomes" id="UP000515203"/>
    </source>
</evidence>
<feature type="chain" id="PRO_5027878058" evidence="2">
    <location>
        <begin position="19"/>
        <end position="198"/>
    </location>
</feature>
<dbReference type="GO" id="GO:0070328">
    <property type="term" value="P:triglyceride homeostasis"/>
    <property type="evidence" value="ECO:0007669"/>
    <property type="project" value="Ensembl"/>
</dbReference>
<dbReference type="GeneID" id="101568418"/>
<dbReference type="AlphaFoldDB" id="A0A6P3EVS5"/>
<keyword evidence="1" id="KW-0175">Coiled coil</keyword>
<gene>
    <name evidence="4" type="primary">Angptl8</name>
</gene>
<dbReference type="GO" id="GO:0010954">
    <property type="term" value="P:positive regulation of protein processing"/>
    <property type="evidence" value="ECO:0007669"/>
    <property type="project" value="Ensembl"/>
</dbReference>
<dbReference type="GO" id="GO:0045444">
    <property type="term" value="P:fat cell differentiation"/>
    <property type="evidence" value="ECO:0007669"/>
    <property type="project" value="Ensembl"/>
</dbReference>
<dbReference type="GO" id="GO:0019216">
    <property type="term" value="P:regulation of lipid metabolic process"/>
    <property type="evidence" value="ECO:0007669"/>
    <property type="project" value="Ensembl"/>
</dbReference>
<dbReference type="OrthoDB" id="8951891at2759"/>
<dbReference type="RefSeq" id="XP_004632886.1">
    <property type="nucleotide sequence ID" value="XM_004632829.2"/>
</dbReference>
<dbReference type="InterPro" id="IPR026614">
    <property type="entry name" value="ANGPTL8"/>
</dbReference>
<evidence type="ECO:0000256" key="1">
    <source>
        <dbReference type="SAM" id="Coils"/>
    </source>
</evidence>
<keyword evidence="2" id="KW-0732">Signal</keyword>
<dbReference type="PANTHER" id="PTHR21463:SF0">
    <property type="entry name" value="ANGIOPOIETIN-LIKE PROTEIN 8"/>
    <property type="match status" value="1"/>
</dbReference>
<feature type="coiled-coil region" evidence="1">
    <location>
        <begin position="95"/>
        <end position="122"/>
    </location>
</feature>
<dbReference type="FunCoup" id="A0A6P3EVS5">
    <property type="interactions" value="131"/>
</dbReference>
<evidence type="ECO:0000256" key="2">
    <source>
        <dbReference type="SAM" id="SignalP"/>
    </source>
</evidence>
<name>A0A6P3EVS5_OCTDE</name>
<dbReference type="InParanoid" id="A0A6P3EVS5"/>
<dbReference type="GO" id="GO:0006629">
    <property type="term" value="P:lipid metabolic process"/>
    <property type="evidence" value="ECO:0007669"/>
    <property type="project" value="Ensembl"/>
</dbReference>
<reference evidence="4" key="1">
    <citation type="submission" date="2025-08" db="UniProtKB">
        <authorList>
            <consortium name="RefSeq"/>
        </authorList>
    </citation>
    <scope>IDENTIFICATION</scope>
</reference>
<dbReference type="GO" id="GO:0005576">
    <property type="term" value="C:extracellular region"/>
    <property type="evidence" value="ECO:0007669"/>
    <property type="project" value="Ensembl"/>
</dbReference>
<keyword evidence="3" id="KW-1185">Reference proteome</keyword>
<evidence type="ECO:0000313" key="4">
    <source>
        <dbReference type="RefSeq" id="XP_004632886.1"/>
    </source>
</evidence>
<dbReference type="GO" id="GO:0050746">
    <property type="term" value="P:regulation of lipoprotein metabolic process"/>
    <property type="evidence" value="ECO:0007669"/>
    <property type="project" value="Ensembl"/>
</dbReference>
<dbReference type="Proteomes" id="UP000515203">
    <property type="component" value="Unplaced"/>
</dbReference>
<organism evidence="3 4">
    <name type="scientific">Octodon degus</name>
    <name type="common">Degu</name>
    <name type="synonym">Sciurus degus</name>
    <dbReference type="NCBI Taxonomy" id="10160"/>
    <lineage>
        <taxon>Eukaryota</taxon>
        <taxon>Metazoa</taxon>
        <taxon>Chordata</taxon>
        <taxon>Craniata</taxon>
        <taxon>Vertebrata</taxon>
        <taxon>Euteleostomi</taxon>
        <taxon>Mammalia</taxon>
        <taxon>Eutheria</taxon>
        <taxon>Euarchontoglires</taxon>
        <taxon>Glires</taxon>
        <taxon>Rodentia</taxon>
        <taxon>Hystricomorpha</taxon>
        <taxon>Octodontidae</taxon>
        <taxon>Octodon</taxon>
    </lineage>
</organism>
<dbReference type="CTD" id="55908"/>
<dbReference type="OMA" id="SHIVWAL"/>
<accession>A0A6P3EVS5</accession>
<sequence length="198" mass="22032">MPSLTLCLLGVLATVACSAPVEPTGSTEPAQYEELTLLLHGVLQLSQALNGVYRTTEKRLTEARHGVDLSGHVLEFLGLEVSQGRDATQELRTNLSEIQMDEDALQAQAEAAAQELAQAGQAQQVLQDGVQRLQTQLRDAWLGHARHELETLKAHSNKQSYLMWVIMGHMQRQKQEMVVQQQWLRQIQERLHAAALPA</sequence>
<dbReference type="GO" id="GO:0048469">
    <property type="term" value="P:cell maturation"/>
    <property type="evidence" value="ECO:0007669"/>
    <property type="project" value="Ensembl"/>
</dbReference>
<protein>
    <submittedName>
        <fullName evidence="4">Angiopoietin-like protein 8</fullName>
    </submittedName>
</protein>
<dbReference type="PANTHER" id="PTHR21463">
    <property type="entry name" value="ANGIOPOIETIN-LIKE PROTEIN 8"/>
    <property type="match status" value="1"/>
</dbReference>
<feature type="signal peptide" evidence="2">
    <location>
        <begin position="1"/>
        <end position="18"/>
    </location>
</feature>